<accession>X1ALK0</accession>
<dbReference type="AlphaFoldDB" id="X1ALK0"/>
<dbReference type="EMBL" id="BART01003263">
    <property type="protein sequence ID" value="GAG73303.1"/>
    <property type="molecule type" value="Genomic_DNA"/>
</dbReference>
<proteinExistence type="predicted"/>
<reference evidence="1" key="1">
    <citation type="journal article" date="2014" name="Front. Microbiol.">
        <title>High frequency of phylogenetically diverse reductive dehalogenase-homologous genes in deep subseafloor sedimentary metagenomes.</title>
        <authorList>
            <person name="Kawai M."/>
            <person name="Futagami T."/>
            <person name="Toyoda A."/>
            <person name="Takaki Y."/>
            <person name="Nishi S."/>
            <person name="Hori S."/>
            <person name="Arai W."/>
            <person name="Tsubouchi T."/>
            <person name="Morono Y."/>
            <person name="Uchiyama I."/>
            <person name="Ito T."/>
            <person name="Fujiyama A."/>
            <person name="Inagaki F."/>
            <person name="Takami H."/>
        </authorList>
    </citation>
    <scope>NUCLEOTIDE SEQUENCE</scope>
    <source>
        <strain evidence="1">Expedition CK06-06</strain>
    </source>
</reference>
<comment type="caution">
    <text evidence="1">The sequence shown here is derived from an EMBL/GenBank/DDBJ whole genome shotgun (WGS) entry which is preliminary data.</text>
</comment>
<gene>
    <name evidence="1" type="ORF">S01H4_09174</name>
</gene>
<protein>
    <submittedName>
        <fullName evidence="1">Uncharacterized protein</fullName>
    </submittedName>
</protein>
<organism evidence="1">
    <name type="scientific">marine sediment metagenome</name>
    <dbReference type="NCBI Taxonomy" id="412755"/>
    <lineage>
        <taxon>unclassified sequences</taxon>
        <taxon>metagenomes</taxon>
        <taxon>ecological metagenomes</taxon>
    </lineage>
</organism>
<name>X1ALK0_9ZZZZ</name>
<evidence type="ECO:0000313" key="1">
    <source>
        <dbReference type="EMBL" id="GAG73303.1"/>
    </source>
</evidence>
<sequence>MMIVGFVALIFMGVPLTWAGLNRLWTRELTQGSFIWNRMDFNGIVCSTWDDLQSYTEVLDLGPNNEIWITILEVDYTEPMLLDILYESTSTGVIITAEGQYMQFWTEPGGAKITNPGNGPFPIPCDGSAFSIDTSNMMWTDCAIIGTGNIAEALQITFSIDTSAMTEPDGTYTYDISLGMGTEVD</sequence>